<feature type="domain" description="Protein kinase" evidence="11">
    <location>
        <begin position="752"/>
        <end position="1086"/>
    </location>
</feature>
<feature type="compositionally biased region" description="Low complexity" evidence="10">
    <location>
        <begin position="240"/>
        <end position="267"/>
    </location>
</feature>
<feature type="compositionally biased region" description="Low complexity" evidence="10">
    <location>
        <begin position="718"/>
        <end position="738"/>
    </location>
</feature>
<evidence type="ECO:0000256" key="3">
    <source>
        <dbReference type="ARBA" id="ARBA00022679"/>
    </source>
</evidence>
<feature type="region of interest" description="Disordered" evidence="10">
    <location>
        <begin position="223"/>
        <end position="337"/>
    </location>
</feature>
<keyword evidence="2" id="KW-0723">Serine/threonine-protein kinase</keyword>
<comment type="catalytic activity">
    <reaction evidence="8">
        <text>L-seryl-[protein] + ATP = O-phospho-L-seryl-[protein] + ADP + H(+)</text>
        <dbReference type="Rhea" id="RHEA:17989"/>
        <dbReference type="Rhea" id="RHEA-COMP:9863"/>
        <dbReference type="Rhea" id="RHEA-COMP:11604"/>
        <dbReference type="ChEBI" id="CHEBI:15378"/>
        <dbReference type="ChEBI" id="CHEBI:29999"/>
        <dbReference type="ChEBI" id="CHEBI:30616"/>
        <dbReference type="ChEBI" id="CHEBI:83421"/>
        <dbReference type="ChEBI" id="CHEBI:456216"/>
        <dbReference type="EC" id="2.7.11.1"/>
    </reaction>
</comment>
<dbReference type="GO" id="GO:0005829">
    <property type="term" value="C:cytosol"/>
    <property type="evidence" value="ECO:0007669"/>
    <property type="project" value="TreeGrafter"/>
</dbReference>
<comment type="caution">
    <text evidence="12">The sequence shown here is derived from an EMBL/GenBank/DDBJ whole genome shotgun (WGS) entry which is preliminary data.</text>
</comment>
<name>A0A2P4ZB02_9HYPO</name>
<evidence type="ECO:0000259" key="11">
    <source>
        <dbReference type="PROSITE" id="PS50011"/>
    </source>
</evidence>
<feature type="compositionally biased region" description="Low complexity" evidence="10">
    <location>
        <begin position="551"/>
        <end position="572"/>
    </location>
</feature>
<evidence type="ECO:0000313" key="13">
    <source>
        <dbReference type="Proteomes" id="UP000054821"/>
    </source>
</evidence>
<evidence type="ECO:0000256" key="6">
    <source>
        <dbReference type="ARBA" id="ARBA00022840"/>
    </source>
</evidence>
<dbReference type="GeneID" id="29988150"/>
<keyword evidence="4 9" id="KW-0547">Nucleotide-binding</keyword>
<dbReference type="PANTHER" id="PTHR24343">
    <property type="entry name" value="SERINE/THREONINE KINASE"/>
    <property type="match status" value="1"/>
</dbReference>
<sequence>MPSMNVLAASTSKYPQRPCSRASAKQRAQLAASDTAAAGPLKLASLYLQRLLRATVVPPRRGNEQPAILPPPPQQRDLAKGRGTSTAGTAQHSTAHTLPWVLNPACTGTCPTIGLPTHPSRFLLNLISIVAQSPNQRRGKKKRSPFRSLAGHRLCAAATVAPALFQNFAPTRLPVLVLGSGSYGRIFAVAPLLDFSCSPSSLLQPATRKNRVVAIPVPAAMASSATSKTPLPHEAAGAPSSSQGDMSSSSKSREAPAAAAVRFSSAVEEIEPQTQPAAVATPAAAPAPASASATSAPNPASPSAPGPTSAPGIAVDPASSKPASVNESLGTATTNTSDRFDTFNEVAADQIKAFQKSLQAVPLQERRMSTFGFEAFSLPASRLRKDGPIIGLHPPCQPMIYPVISAPNVFIPESSPHVSGRPQPSLMPVIMPCISSPSQFPLRSAANPPTPGQVASREDGSNDSTRLPTPNSSGWQSPHGSPRLSALASPPLTPAGSDPDKRLHKDAGAAGTPTPATSVSDSHHIITPQPSSPTADKPPSSAAGATDRKAAAAALAHRPGSSDRAMSRASSSTDDHRPESRGLHRKDFFSVGPSSVPVSRESSPSRSSASNYYSKPMTQHNDANDPYAKGRRPPQQQHATRHSVDPRFIFSISRKKKDRGGPSPTSSKTSVGVYGQPRPSDDSGSVDGVHGHASTGSMSDLKRFFRKSGHHHKKRDQSPSSSIKSSSKSSQASRSSQQLPFGDDHGLTSKYGRLGKVLGSGAGGSVRLMRRTEDGTVFAVKEFRARHTYETEREYNKKVTAEFCVGSTLHHGNVIETLDILQEKGRWFEVMEYAPFDLFAIVMTGRMSREEIRCSFLQILNGVTYLHSMGLAHRDLKLDNVVVSDKGIMKIIDFGSAHVFKYPFESGSVPAKGIVGSDPYLAPEVYDSKEYNAEEVDIWSLAIIFCCMTLRRFPWKIPRMTDNSYKLFAATPTPGHDPGKLLRPKSTNDLSSVPAREFLADDDGKSQRSTGHKRNDSTDSQAVGPDTPKLPIPGVSVPDRSKEVVRGPWRILRLLPRESRHIIHRMLDVNPKTRARMGEILDEPWIADTVICQQLDSGEHIPARDHKHVLEPPNSQPPPPKKV</sequence>
<dbReference type="InterPro" id="IPR011009">
    <property type="entry name" value="Kinase-like_dom_sf"/>
</dbReference>
<keyword evidence="6 9" id="KW-0067">ATP-binding</keyword>
<reference evidence="12 13" key="1">
    <citation type="journal article" date="2016" name="Genome Announc.">
        <title>Draft Whole-Genome Sequence of Trichoderma gamsii T6085, a Promising Biocontrol Agent of Fusarium Head Blight on Wheat.</title>
        <authorList>
            <person name="Baroncelli R."/>
            <person name="Zapparata A."/>
            <person name="Piaggeschi G."/>
            <person name="Sarrocco S."/>
            <person name="Vannacci G."/>
        </authorList>
    </citation>
    <scope>NUCLEOTIDE SEQUENCE [LARGE SCALE GENOMIC DNA]</scope>
    <source>
        <strain evidence="12 13">T6085</strain>
    </source>
</reference>
<dbReference type="PANTHER" id="PTHR24343:SF137">
    <property type="entry name" value="SERINE_THREONINE-PROTEIN KINASE HRK1"/>
    <property type="match status" value="1"/>
</dbReference>
<feature type="compositionally biased region" description="Polar residues" evidence="10">
    <location>
        <begin position="462"/>
        <end position="479"/>
    </location>
</feature>
<dbReference type="InterPro" id="IPR000719">
    <property type="entry name" value="Prot_kinase_dom"/>
</dbReference>
<keyword evidence="13" id="KW-1185">Reference proteome</keyword>
<evidence type="ECO:0000256" key="2">
    <source>
        <dbReference type="ARBA" id="ARBA00022527"/>
    </source>
</evidence>
<feature type="compositionally biased region" description="Polar residues" evidence="10">
    <location>
        <begin position="611"/>
        <end position="621"/>
    </location>
</feature>
<dbReference type="SUPFAM" id="SSF56112">
    <property type="entry name" value="Protein kinase-like (PK-like)"/>
    <property type="match status" value="1"/>
</dbReference>
<dbReference type="EC" id="2.7.11.1" evidence="1"/>
<gene>
    <name evidence="12" type="ORF">TGAM01_v209647</name>
</gene>
<dbReference type="InterPro" id="IPR017441">
    <property type="entry name" value="Protein_kinase_ATP_BS"/>
</dbReference>
<dbReference type="InterPro" id="IPR008271">
    <property type="entry name" value="Ser/Thr_kinase_AS"/>
</dbReference>
<keyword evidence="5 12" id="KW-0418">Kinase</keyword>
<feature type="region of interest" description="Disordered" evidence="10">
    <location>
        <begin position="440"/>
        <end position="745"/>
    </location>
</feature>
<evidence type="ECO:0000256" key="1">
    <source>
        <dbReference type="ARBA" id="ARBA00012513"/>
    </source>
</evidence>
<feature type="compositionally biased region" description="Low complexity" evidence="10">
    <location>
        <begin position="590"/>
        <end position="610"/>
    </location>
</feature>
<feature type="compositionally biased region" description="Low complexity" evidence="10">
    <location>
        <begin position="276"/>
        <end position="298"/>
    </location>
</feature>
<feature type="compositionally biased region" description="Polar residues" evidence="10">
    <location>
        <begin position="321"/>
        <end position="337"/>
    </location>
</feature>
<dbReference type="STRING" id="398673.A0A2P4ZB02"/>
<feature type="compositionally biased region" description="Low complexity" evidence="10">
    <location>
        <begin position="508"/>
        <end position="517"/>
    </location>
</feature>
<dbReference type="GO" id="GO:0005524">
    <property type="term" value="F:ATP binding"/>
    <property type="evidence" value="ECO:0007669"/>
    <property type="project" value="UniProtKB-UniRule"/>
</dbReference>
<dbReference type="PROSITE" id="PS00108">
    <property type="entry name" value="PROTEIN_KINASE_ST"/>
    <property type="match status" value="1"/>
</dbReference>
<dbReference type="FunFam" id="1.10.510.10:FF:000595">
    <property type="entry name" value="Protein kinase, putative (AFU_orthologue AFUA_5G11840)"/>
    <property type="match status" value="1"/>
</dbReference>
<feature type="region of interest" description="Disordered" evidence="10">
    <location>
        <begin position="976"/>
        <end position="1039"/>
    </location>
</feature>
<evidence type="ECO:0000256" key="9">
    <source>
        <dbReference type="PROSITE-ProRule" id="PRU10141"/>
    </source>
</evidence>
<dbReference type="AlphaFoldDB" id="A0A2P4ZB02"/>
<organism evidence="12 13">
    <name type="scientific">Trichoderma gamsii</name>
    <dbReference type="NCBI Taxonomy" id="398673"/>
    <lineage>
        <taxon>Eukaryota</taxon>
        <taxon>Fungi</taxon>
        <taxon>Dikarya</taxon>
        <taxon>Ascomycota</taxon>
        <taxon>Pezizomycotina</taxon>
        <taxon>Sordariomycetes</taxon>
        <taxon>Hypocreomycetidae</taxon>
        <taxon>Hypocreales</taxon>
        <taxon>Hypocreaceae</taxon>
        <taxon>Trichoderma</taxon>
    </lineage>
</organism>
<feature type="compositionally biased region" description="Basic and acidic residues" evidence="10">
    <location>
        <begin position="498"/>
        <end position="507"/>
    </location>
</feature>
<dbReference type="GO" id="GO:0004674">
    <property type="term" value="F:protein serine/threonine kinase activity"/>
    <property type="evidence" value="ECO:0007669"/>
    <property type="project" value="UniProtKB-KW"/>
</dbReference>
<evidence type="ECO:0000256" key="10">
    <source>
        <dbReference type="SAM" id="MobiDB-lite"/>
    </source>
</evidence>
<feature type="compositionally biased region" description="Basic and acidic residues" evidence="10">
    <location>
        <begin position="573"/>
        <end position="588"/>
    </location>
</feature>
<feature type="region of interest" description="Disordered" evidence="10">
    <location>
        <begin position="1"/>
        <end position="26"/>
    </location>
</feature>
<evidence type="ECO:0000256" key="7">
    <source>
        <dbReference type="ARBA" id="ARBA00047899"/>
    </source>
</evidence>
<keyword evidence="3" id="KW-0808">Transferase</keyword>
<evidence type="ECO:0000256" key="8">
    <source>
        <dbReference type="ARBA" id="ARBA00048679"/>
    </source>
</evidence>
<dbReference type="RefSeq" id="XP_024404647.1">
    <property type="nucleotide sequence ID" value="XM_024550605.1"/>
</dbReference>
<dbReference type="EMBL" id="JPDN02000049">
    <property type="protein sequence ID" value="PON21484.1"/>
    <property type="molecule type" value="Genomic_DNA"/>
</dbReference>
<dbReference type="Gene3D" id="1.10.510.10">
    <property type="entry name" value="Transferase(Phosphotransferase) domain 1"/>
    <property type="match status" value="2"/>
</dbReference>
<feature type="compositionally biased region" description="Basic residues" evidence="10">
    <location>
        <begin position="704"/>
        <end position="715"/>
    </location>
</feature>
<comment type="catalytic activity">
    <reaction evidence="7">
        <text>L-threonyl-[protein] + ATP = O-phospho-L-threonyl-[protein] + ADP + H(+)</text>
        <dbReference type="Rhea" id="RHEA:46608"/>
        <dbReference type="Rhea" id="RHEA-COMP:11060"/>
        <dbReference type="Rhea" id="RHEA-COMP:11605"/>
        <dbReference type="ChEBI" id="CHEBI:15378"/>
        <dbReference type="ChEBI" id="CHEBI:30013"/>
        <dbReference type="ChEBI" id="CHEBI:30616"/>
        <dbReference type="ChEBI" id="CHEBI:61977"/>
        <dbReference type="ChEBI" id="CHEBI:456216"/>
        <dbReference type="EC" id="2.7.11.1"/>
    </reaction>
</comment>
<dbReference type="Pfam" id="PF00069">
    <property type="entry name" value="Pkinase"/>
    <property type="match status" value="1"/>
</dbReference>
<evidence type="ECO:0000313" key="12">
    <source>
        <dbReference type="EMBL" id="PON21484.1"/>
    </source>
</evidence>
<evidence type="ECO:0000256" key="5">
    <source>
        <dbReference type="ARBA" id="ARBA00022777"/>
    </source>
</evidence>
<feature type="binding site" evidence="9">
    <location>
        <position position="781"/>
    </location>
    <ligand>
        <name>ATP</name>
        <dbReference type="ChEBI" id="CHEBI:30616"/>
    </ligand>
</feature>
<dbReference type="Proteomes" id="UP000054821">
    <property type="component" value="Unassembled WGS sequence"/>
</dbReference>
<accession>A0A2P4ZB02</accession>
<dbReference type="PROSITE" id="PS50011">
    <property type="entry name" value="PROTEIN_KINASE_DOM"/>
    <property type="match status" value="1"/>
</dbReference>
<evidence type="ECO:0000256" key="4">
    <source>
        <dbReference type="ARBA" id="ARBA00022741"/>
    </source>
</evidence>
<dbReference type="SMART" id="SM00220">
    <property type="entry name" value="S_TKc"/>
    <property type="match status" value="1"/>
</dbReference>
<protein>
    <recommendedName>
        <fullName evidence="1">non-specific serine/threonine protein kinase</fullName>
        <ecNumber evidence="1">2.7.11.1</ecNumber>
    </recommendedName>
</protein>
<proteinExistence type="predicted"/>
<feature type="region of interest" description="Disordered" evidence="10">
    <location>
        <begin position="58"/>
        <end position="91"/>
    </location>
</feature>
<dbReference type="PROSITE" id="PS00107">
    <property type="entry name" value="PROTEIN_KINASE_ATP"/>
    <property type="match status" value="1"/>
</dbReference>